<dbReference type="OrthoDB" id="5508079at2"/>
<feature type="transmembrane region" description="Helical" evidence="2">
    <location>
        <begin position="103"/>
        <end position="124"/>
    </location>
</feature>
<dbReference type="InterPro" id="IPR000045">
    <property type="entry name" value="Prepilin_IV_endopep_pep"/>
</dbReference>
<dbReference type="Pfam" id="PF01478">
    <property type="entry name" value="Peptidase_A24"/>
    <property type="match status" value="1"/>
</dbReference>
<comment type="similarity">
    <text evidence="1">Belongs to the peptidase A24 family.</text>
</comment>
<keyword evidence="2" id="KW-0812">Transmembrane</keyword>
<dbReference type="AlphaFoldDB" id="A0A371PHR8"/>
<name>A0A371PHR8_9BACL</name>
<feature type="transmembrane region" description="Helical" evidence="2">
    <location>
        <begin position="179"/>
        <end position="196"/>
    </location>
</feature>
<organism evidence="4 5">
    <name type="scientific">Paenibacillus paeoniae</name>
    <dbReference type="NCBI Taxonomy" id="2292705"/>
    <lineage>
        <taxon>Bacteria</taxon>
        <taxon>Bacillati</taxon>
        <taxon>Bacillota</taxon>
        <taxon>Bacilli</taxon>
        <taxon>Bacillales</taxon>
        <taxon>Paenibacillaceae</taxon>
        <taxon>Paenibacillus</taxon>
    </lineage>
</organism>
<gene>
    <name evidence="4" type="ORF">DX130_00910</name>
</gene>
<feature type="transmembrane region" description="Helical" evidence="2">
    <location>
        <begin position="144"/>
        <end position="167"/>
    </location>
</feature>
<proteinExistence type="inferred from homology"/>
<reference evidence="4 5" key="1">
    <citation type="submission" date="2018-08" db="EMBL/GenBank/DDBJ databases">
        <title>Paenibacillus sp. M4BSY-1, whole genome shotgun sequence.</title>
        <authorList>
            <person name="Tuo L."/>
        </authorList>
    </citation>
    <scope>NUCLEOTIDE SEQUENCE [LARGE SCALE GENOMIC DNA]</scope>
    <source>
        <strain evidence="4 5">M4BSY-1</strain>
    </source>
</reference>
<keyword evidence="5" id="KW-1185">Reference proteome</keyword>
<feature type="transmembrane region" description="Helical" evidence="2">
    <location>
        <begin position="55"/>
        <end position="71"/>
    </location>
</feature>
<evidence type="ECO:0000256" key="1">
    <source>
        <dbReference type="ARBA" id="ARBA00005801"/>
    </source>
</evidence>
<dbReference type="GO" id="GO:0004190">
    <property type="term" value="F:aspartic-type endopeptidase activity"/>
    <property type="evidence" value="ECO:0007669"/>
    <property type="project" value="InterPro"/>
</dbReference>
<dbReference type="Proteomes" id="UP000261905">
    <property type="component" value="Unassembled WGS sequence"/>
</dbReference>
<feature type="transmembrane region" description="Helical" evidence="2">
    <location>
        <begin position="77"/>
        <end position="96"/>
    </location>
</feature>
<feature type="domain" description="Prepilin type IV endopeptidase peptidase" evidence="3">
    <location>
        <begin position="60"/>
        <end position="163"/>
    </location>
</feature>
<dbReference type="PANTHER" id="PTHR30487:SF0">
    <property type="entry name" value="PREPILIN LEADER PEPTIDASE_N-METHYLTRANSFERASE-RELATED"/>
    <property type="match status" value="1"/>
</dbReference>
<protein>
    <submittedName>
        <fullName evidence="4">Prepilin peptidase</fullName>
    </submittedName>
</protein>
<dbReference type="InterPro" id="IPR050882">
    <property type="entry name" value="Prepilin_peptidase/N-MTase"/>
</dbReference>
<sequence>MDLACLGQHDTGHMGAGSGRGKQARQCRQTFFRGEETEITSGNVNSGREKADMTIVLWAAAAQLLIAFITDMKHQTISNWLTGTSFLMGMLYHGLASGIEGQGWLYTAAGAAAGFVPLLILYAFGGIGAGDVKLFGALGAWVGAAMIAQLMMYSILYAGAFGVLLLAFNRAFAKRMASLLIIAYPGAARTFNWFQWAQSGKSFPFMLAVVPAAITVWLIR</sequence>
<dbReference type="GO" id="GO:0005886">
    <property type="term" value="C:plasma membrane"/>
    <property type="evidence" value="ECO:0007669"/>
    <property type="project" value="TreeGrafter"/>
</dbReference>
<feature type="transmembrane region" description="Helical" evidence="2">
    <location>
        <begin position="202"/>
        <end position="219"/>
    </location>
</feature>
<comment type="caution">
    <text evidence="4">The sequence shown here is derived from an EMBL/GenBank/DDBJ whole genome shotgun (WGS) entry which is preliminary data.</text>
</comment>
<dbReference type="EMBL" id="QUBQ01000001">
    <property type="protein sequence ID" value="REK75673.1"/>
    <property type="molecule type" value="Genomic_DNA"/>
</dbReference>
<dbReference type="Gene3D" id="1.20.120.1220">
    <property type="match status" value="1"/>
</dbReference>
<dbReference type="GO" id="GO:0006465">
    <property type="term" value="P:signal peptide processing"/>
    <property type="evidence" value="ECO:0007669"/>
    <property type="project" value="TreeGrafter"/>
</dbReference>
<evidence type="ECO:0000313" key="4">
    <source>
        <dbReference type="EMBL" id="REK75673.1"/>
    </source>
</evidence>
<keyword evidence="2" id="KW-0472">Membrane</keyword>
<evidence type="ECO:0000256" key="2">
    <source>
        <dbReference type="SAM" id="Phobius"/>
    </source>
</evidence>
<dbReference type="PANTHER" id="PTHR30487">
    <property type="entry name" value="TYPE 4 PREPILIN-LIKE PROTEINS LEADER PEPTIDE-PROCESSING ENZYME"/>
    <property type="match status" value="1"/>
</dbReference>
<evidence type="ECO:0000259" key="3">
    <source>
        <dbReference type="Pfam" id="PF01478"/>
    </source>
</evidence>
<accession>A0A371PHR8</accession>
<keyword evidence="2" id="KW-1133">Transmembrane helix</keyword>
<evidence type="ECO:0000313" key="5">
    <source>
        <dbReference type="Proteomes" id="UP000261905"/>
    </source>
</evidence>